<evidence type="ECO:0000313" key="1">
    <source>
        <dbReference type="EMBL" id="MDT0112567.1"/>
    </source>
</evidence>
<evidence type="ECO:0000313" key="2">
    <source>
        <dbReference type="Proteomes" id="UP001252688"/>
    </source>
</evidence>
<dbReference type="EMBL" id="JASBAM010000001">
    <property type="protein sequence ID" value="MDT0112567.1"/>
    <property type="molecule type" value="Genomic_DNA"/>
</dbReference>
<dbReference type="InterPro" id="IPR036388">
    <property type="entry name" value="WH-like_DNA-bd_sf"/>
</dbReference>
<gene>
    <name evidence="1" type="ORF">QJV37_00325</name>
</gene>
<dbReference type="Proteomes" id="UP001252688">
    <property type="component" value="Unassembled WGS sequence"/>
</dbReference>
<sequence>MTNTFTRIANDVIEDERLSLHDLTLYVALSKFANNKTKQCYPSKSSLLKLARISDYSFRKSLKHLIEYKYVKVEQRKSADGKQLSNLYTLLKTTW</sequence>
<name>A0ABU2IJL6_9LIST</name>
<comment type="caution">
    <text evidence="1">The sequence shown here is derived from an EMBL/GenBank/DDBJ whole genome shotgun (WGS) entry which is preliminary data.</text>
</comment>
<proteinExistence type="predicted"/>
<protein>
    <submittedName>
        <fullName evidence="1">Helix-turn-helix domain-containing protein</fullName>
    </submittedName>
</protein>
<accession>A0ABU2IJL6</accession>
<dbReference type="Gene3D" id="1.10.10.10">
    <property type="entry name" value="Winged helix-like DNA-binding domain superfamily/Winged helix DNA-binding domain"/>
    <property type="match status" value="1"/>
</dbReference>
<dbReference type="RefSeq" id="WP_311177957.1">
    <property type="nucleotide sequence ID" value="NZ_JASAZZ010000001.1"/>
</dbReference>
<keyword evidence="2" id="KW-1185">Reference proteome</keyword>
<organism evidence="1 2">
    <name type="scientific">Listeria cossartiae subsp. cayugensis</name>
    <dbReference type="NCBI Taxonomy" id="2713505"/>
    <lineage>
        <taxon>Bacteria</taxon>
        <taxon>Bacillati</taxon>
        <taxon>Bacillota</taxon>
        <taxon>Bacilli</taxon>
        <taxon>Bacillales</taxon>
        <taxon>Listeriaceae</taxon>
        <taxon>Listeria</taxon>
        <taxon>Listeria cossartiae</taxon>
    </lineage>
</organism>
<reference evidence="1 2" key="1">
    <citation type="submission" date="2023-05" db="EMBL/GenBank/DDBJ databases">
        <title>A Combination of Whole Genome Sequencing and Metagenomics Reveals Diversity of Listeria spp. in Soil Collected from the Nantahala National Forest.</title>
        <authorList>
            <person name="Wang J."/>
            <person name="Schamp C.N."/>
            <person name="Hudson L.K."/>
            <person name="Chaggar H.K."/>
            <person name="Bryan D.W."/>
            <person name="Radosevich M."/>
            <person name="Denes T.G."/>
        </authorList>
    </citation>
    <scope>NUCLEOTIDE SEQUENCE [LARGE SCALE GENOMIC DNA]</scope>
    <source>
        <strain evidence="1 2">UTK S2-0002</strain>
    </source>
</reference>
<dbReference type="Pfam" id="PF13730">
    <property type="entry name" value="HTH_36"/>
    <property type="match status" value="1"/>
</dbReference>